<organism evidence="1 2">
    <name type="scientific">Mycena indigotica</name>
    <dbReference type="NCBI Taxonomy" id="2126181"/>
    <lineage>
        <taxon>Eukaryota</taxon>
        <taxon>Fungi</taxon>
        <taxon>Dikarya</taxon>
        <taxon>Basidiomycota</taxon>
        <taxon>Agaricomycotina</taxon>
        <taxon>Agaricomycetes</taxon>
        <taxon>Agaricomycetidae</taxon>
        <taxon>Agaricales</taxon>
        <taxon>Marasmiineae</taxon>
        <taxon>Mycenaceae</taxon>
        <taxon>Mycena</taxon>
    </lineage>
</organism>
<evidence type="ECO:0008006" key="3">
    <source>
        <dbReference type="Google" id="ProtNLM"/>
    </source>
</evidence>
<dbReference type="AlphaFoldDB" id="A0A8H6VV10"/>
<gene>
    <name evidence="1" type="ORF">MIND_01197400</name>
</gene>
<keyword evidence="2" id="KW-1185">Reference proteome</keyword>
<proteinExistence type="predicted"/>
<dbReference type="InterPro" id="IPR052396">
    <property type="entry name" value="Meiotic_Drive_Suppr_Kinase"/>
</dbReference>
<reference evidence="1" key="1">
    <citation type="submission" date="2020-05" db="EMBL/GenBank/DDBJ databases">
        <title>Mycena genomes resolve the evolution of fungal bioluminescence.</title>
        <authorList>
            <person name="Tsai I.J."/>
        </authorList>
    </citation>
    <scope>NUCLEOTIDE SEQUENCE</scope>
    <source>
        <strain evidence="1">171206Taipei</strain>
    </source>
</reference>
<dbReference type="PANTHER" id="PTHR37171">
    <property type="entry name" value="SERINE/THREONINE-PROTEIN KINASE YRZF-RELATED"/>
    <property type="match status" value="1"/>
</dbReference>
<dbReference type="Proteomes" id="UP000636479">
    <property type="component" value="Unassembled WGS sequence"/>
</dbReference>
<dbReference type="GeneID" id="59350999"/>
<dbReference type="Gene3D" id="1.10.510.10">
    <property type="entry name" value="Transferase(Phosphotransferase) domain 1"/>
    <property type="match status" value="1"/>
</dbReference>
<dbReference type="RefSeq" id="XP_037215409.1">
    <property type="nucleotide sequence ID" value="XM_037368483.1"/>
</dbReference>
<dbReference type="OrthoDB" id="3269050at2759"/>
<evidence type="ECO:0000313" key="2">
    <source>
        <dbReference type="Proteomes" id="UP000636479"/>
    </source>
</evidence>
<evidence type="ECO:0000313" key="1">
    <source>
        <dbReference type="EMBL" id="KAF7292981.1"/>
    </source>
</evidence>
<accession>A0A8H6VV10</accession>
<dbReference type="PANTHER" id="PTHR37171:SF1">
    <property type="entry name" value="SERINE_THREONINE-PROTEIN KINASE YRZF-RELATED"/>
    <property type="match status" value="1"/>
</dbReference>
<dbReference type="EMBL" id="JACAZF010000011">
    <property type="protein sequence ID" value="KAF7292981.1"/>
    <property type="molecule type" value="Genomic_DNA"/>
</dbReference>
<protein>
    <recommendedName>
        <fullName evidence="3">Protein kinase domain-containing protein</fullName>
    </recommendedName>
</protein>
<dbReference type="SUPFAM" id="SSF56112">
    <property type="entry name" value="Protein kinase-like (PK-like)"/>
    <property type="match status" value="1"/>
</dbReference>
<name>A0A8H6VV10_9AGAR</name>
<sequence length="460" mass="53100">MFWQQRAPRIRLPTTQTQKESGVSLFHRRGARHISVYQPTRSQMALDTRHAESVPHQYSEGQMLQLSLSLSKASSPQKISVRVLQAFRPFTFSQVVVAEPQSGFLPLPPRFVIKFSDPRHIPNRIPLMRELDQERSTSPWSPRFRDFFTTHLREFRTKRWPNHWKCTGATQPVTREERMNKDEDFYDDWLADREGTFCLWSQEMDHWEQTFESHSNEMAVYHALESLQGRSIPRLIGSGTYKPPIYGFDDPLLSSVPFLALEYIPGARLDHIQLAATISPNPSSPPQITPPNAKRAAHAIIDVARAIRNLGVNNPDFAARNIILRDLDPLRPVIIDFGLASTAEGLAMNLQDIRNVLYDIKWNIPSPYRLGVQTPHPYVGYAPLNGPGSDRKIDILNAYFEEIAQGPSHIHIDEETGRQYVWEAPRWRLKEGVRTCDEDVEWGRTEEAIRWERIGYPYRM</sequence>
<comment type="caution">
    <text evidence="1">The sequence shown here is derived from an EMBL/GenBank/DDBJ whole genome shotgun (WGS) entry which is preliminary data.</text>
</comment>
<dbReference type="InterPro" id="IPR011009">
    <property type="entry name" value="Kinase-like_dom_sf"/>
</dbReference>